<gene>
    <name evidence="1" type="ORF">BD310DRAFT_382503</name>
</gene>
<name>A0A4Q9P988_9APHY</name>
<keyword evidence="2" id="KW-1185">Reference proteome</keyword>
<dbReference type="EMBL" id="ML145366">
    <property type="protein sequence ID" value="TBU51190.1"/>
    <property type="molecule type" value="Genomic_DNA"/>
</dbReference>
<organism evidence="1 2">
    <name type="scientific">Dichomitus squalens</name>
    <dbReference type="NCBI Taxonomy" id="114155"/>
    <lineage>
        <taxon>Eukaryota</taxon>
        <taxon>Fungi</taxon>
        <taxon>Dikarya</taxon>
        <taxon>Basidiomycota</taxon>
        <taxon>Agaricomycotina</taxon>
        <taxon>Agaricomycetes</taxon>
        <taxon>Polyporales</taxon>
        <taxon>Polyporaceae</taxon>
        <taxon>Dichomitus</taxon>
    </lineage>
</organism>
<evidence type="ECO:0000313" key="2">
    <source>
        <dbReference type="Proteomes" id="UP000292082"/>
    </source>
</evidence>
<sequence length="163" mass="18111">MRAQSADRVESSPSHLRSFPALPVHINADCLYSHRNRPLPACCDPPSRAIYSTSTIPRHAQHLGRSSSLSPDLWTPLPPALQLLRFRPLCSCPPSCVHRRFLSGMLVGQCLHGLREHSVYSRHLRVSCTSQTSCPGISAAAVLAVLPRPPDQHYGHVLRKRSW</sequence>
<protein>
    <submittedName>
        <fullName evidence="1">Uncharacterized protein</fullName>
    </submittedName>
</protein>
<dbReference type="Proteomes" id="UP000292082">
    <property type="component" value="Unassembled WGS sequence"/>
</dbReference>
<reference evidence="1 2" key="1">
    <citation type="submission" date="2019-01" db="EMBL/GenBank/DDBJ databases">
        <title>Draft genome sequences of three monokaryotic isolates of the white-rot basidiomycete fungus Dichomitus squalens.</title>
        <authorList>
            <consortium name="DOE Joint Genome Institute"/>
            <person name="Lopez S.C."/>
            <person name="Andreopoulos B."/>
            <person name="Pangilinan J."/>
            <person name="Lipzen A."/>
            <person name="Riley R."/>
            <person name="Ahrendt S."/>
            <person name="Ng V."/>
            <person name="Barry K."/>
            <person name="Daum C."/>
            <person name="Grigoriev I.V."/>
            <person name="Hilden K.S."/>
            <person name="Makela M.R."/>
            <person name="de Vries R.P."/>
        </authorList>
    </citation>
    <scope>NUCLEOTIDE SEQUENCE [LARGE SCALE GENOMIC DNA]</scope>
    <source>
        <strain evidence="1 2">CBS 464.89</strain>
    </source>
</reference>
<accession>A0A4Q9P988</accession>
<evidence type="ECO:0000313" key="1">
    <source>
        <dbReference type="EMBL" id="TBU51190.1"/>
    </source>
</evidence>
<dbReference type="AlphaFoldDB" id="A0A4Q9P988"/>
<proteinExistence type="predicted"/>